<evidence type="ECO:0000259" key="2">
    <source>
        <dbReference type="Pfam" id="PF01569"/>
    </source>
</evidence>
<feature type="domain" description="Phosphatidic acid phosphatase type 2/haloperoxidase" evidence="2">
    <location>
        <begin position="178"/>
        <end position="283"/>
    </location>
</feature>
<comment type="caution">
    <text evidence="3">The sequence shown here is derived from an EMBL/GenBank/DDBJ whole genome shotgun (WGS) entry which is preliminary data.</text>
</comment>
<accession>A0AAE3T6H4</accession>
<evidence type="ECO:0000256" key="1">
    <source>
        <dbReference type="SAM" id="MobiDB-lite"/>
    </source>
</evidence>
<sequence length="354" mass="38222">MGRMGRMGRMGEYDDPAHAGGPSSTLLNDALTTTRDGTVGYWDGAARYTPAFPFSDSPDDILYLQYDIRGRLLDHALHASMAVAGTPARRDAGGVTLGSAEVKGSGRPVVTIHQPAQDHFRAQLSHLRAYADLRDDRLAEINLQLGDIMSFFGAVGYLDPQRRARTTDLLDAVERLTVFVEMQVKHLCRSPRPIDYAPQVQPLIQTPDHSAFPSGHSTESFAVATVLYRLMEGECAHHGVGAQAHVFRVAERMAVNRTVAGVHFPCDSAAGAVLGCAIGEHVHALATGRVLKPMAMDFRAGDGGGFADTEDFSLDWLGDALVPPEFDHRPADGDAATRNAILAKAWELAAAEWP</sequence>
<evidence type="ECO:0000313" key="3">
    <source>
        <dbReference type="EMBL" id="MDF0599257.1"/>
    </source>
</evidence>
<gene>
    <name evidence="3" type="ORF">P1J78_00800</name>
</gene>
<feature type="region of interest" description="Disordered" evidence="1">
    <location>
        <begin position="1"/>
        <end position="29"/>
    </location>
</feature>
<evidence type="ECO:0000313" key="4">
    <source>
        <dbReference type="Proteomes" id="UP001220964"/>
    </source>
</evidence>
<name>A0AAE3T6H4_9RHOB</name>
<proteinExistence type="predicted"/>
<protein>
    <submittedName>
        <fullName evidence="3">Phosphatase PAP2 family protein</fullName>
    </submittedName>
</protein>
<dbReference type="EMBL" id="JARGYC010000001">
    <property type="protein sequence ID" value="MDF0599257.1"/>
    <property type="molecule type" value="Genomic_DNA"/>
</dbReference>
<dbReference type="AlphaFoldDB" id="A0AAE3T6H4"/>
<reference evidence="3" key="1">
    <citation type="submission" date="2023-03" db="EMBL/GenBank/DDBJ databases">
        <title>Multiphase analysis and comparison of six strains from genera Psychromarinibacter, Lutimaribacter, and Maritimibacter, including a novel species: Psychromarinibacter sediminicola sp. nov.</title>
        <authorList>
            <person name="Wang Y.-H."/>
            <person name="Ye M.-Q."/>
            <person name="Du Z.-J."/>
        </authorList>
    </citation>
    <scope>NUCLEOTIDE SEQUENCE</scope>
    <source>
        <strain evidence="3">C21-152</strain>
    </source>
</reference>
<dbReference type="Pfam" id="PF01569">
    <property type="entry name" value="PAP2"/>
    <property type="match status" value="1"/>
</dbReference>
<dbReference type="InterPro" id="IPR036938">
    <property type="entry name" value="PAP2/HPO_sf"/>
</dbReference>
<dbReference type="RefSeq" id="WP_275565401.1">
    <property type="nucleotide sequence ID" value="NZ_JARGYC010000001.1"/>
</dbReference>
<dbReference type="Proteomes" id="UP001220964">
    <property type="component" value="Unassembled WGS sequence"/>
</dbReference>
<dbReference type="Gene3D" id="1.20.144.10">
    <property type="entry name" value="Phosphatidic acid phosphatase type 2/haloperoxidase"/>
    <property type="match status" value="1"/>
</dbReference>
<keyword evidence="4" id="KW-1185">Reference proteome</keyword>
<dbReference type="InterPro" id="IPR000326">
    <property type="entry name" value="PAP2/HPO"/>
</dbReference>
<organism evidence="3 4">
    <name type="scientific">Psychromarinibacter sediminicola</name>
    <dbReference type="NCBI Taxonomy" id="3033385"/>
    <lineage>
        <taxon>Bacteria</taxon>
        <taxon>Pseudomonadati</taxon>
        <taxon>Pseudomonadota</taxon>
        <taxon>Alphaproteobacteria</taxon>
        <taxon>Rhodobacterales</taxon>
        <taxon>Paracoccaceae</taxon>
        <taxon>Psychromarinibacter</taxon>
    </lineage>
</organism>
<dbReference type="SUPFAM" id="SSF48317">
    <property type="entry name" value="Acid phosphatase/Vanadium-dependent haloperoxidase"/>
    <property type="match status" value="1"/>
</dbReference>